<dbReference type="AlphaFoldDB" id="A0A562NRK7"/>
<dbReference type="InterPro" id="IPR002797">
    <property type="entry name" value="Polysacc_synth"/>
</dbReference>
<dbReference type="EMBL" id="VLKT01000020">
    <property type="protein sequence ID" value="TWI34805.1"/>
    <property type="molecule type" value="Genomic_DNA"/>
</dbReference>
<feature type="transmembrane region" description="Helical" evidence="6">
    <location>
        <begin position="340"/>
        <end position="360"/>
    </location>
</feature>
<keyword evidence="3 6" id="KW-0812">Transmembrane</keyword>
<feature type="transmembrane region" description="Helical" evidence="6">
    <location>
        <begin position="437"/>
        <end position="456"/>
    </location>
</feature>
<organism evidence="7 8">
    <name type="scientific">Mesorhizobium tianshanense</name>
    <dbReference type="NCBI Taxonomy" id="39844"/>
    <lineage>
        <taxon>Bacteria</taxon>
        <taxon>Pseudomonadati</taxon>
        <taxon>Pseudomonadota</taxon>
        <taxon>Alphaproteobacteria</taxon>
        <taxon>Hyphomicrobiales</taxon>
        <taxon>Phyllobacteriaceae</taxon>
        <taxon>Mesorhizobium</taxon>
    </lineage>
</organism>
<dbReference type="Pfam" id="PF01943">
    <property type="entry name" value="Polysacc_synt"/>
    <property type="match status" value="1"/>
</dbReference>
<protein>
    <submittedName>
        <fullName evidence="7">O-antigen/teichoic acid export membrane protein</fullName>
    </submittedName>
</protein>
<feature type="transmembrane region" description="Helical" evidence="6">
    <location>
        <begin position="256"/>
        <end position="273"/>
    </location>
</feature>
<evidence type="ECO:0000256" key="6">
    <source>
        <dbReference type="SAM" id="Phobius"/>
    </source>
</evidence>
<accession>A0A562NRK7</accession>
<feature type="transmembrane region" description="Helical" evidence="6">
    <location>
        <begin position="82"/>
        <end position="104"/>
    </location>
</feature>
<feature type="transmembrane region" description="Helical" evidence="6">
    <location>
        <begin position="216"/>
        <end position="235"/>
    </location>
</feature>
<name>A0A562NRK7_9HYPH</name>
<proteinExistence type="predicted"/>
<comment type="caution">
    <text evidence="7">The sequence shown here is derived from an EMBL/GenBank/DDBJ whole genome shotgun (WGS) entry which is preliminary data.</text>
</comment>
<feature type="transmembrane region" description="Helical" evidence="6">
    <location>
        <begin position="50"/>
        <end position="70"/>
    </location>
</feature>
<keyword evidence="8" id="KW-1185">Reference proteome</keyword>
<keyword evidence="4 6" id="KW-1133">Transmembrane helix</keyword>
<feature type="transmembrane region" description="Helical" evidence="6">
    <location>
        <begin position="186"/>
        <end position="210"/>
    </location>
</feature>
<feature type="transmembrane region" description="Helical" evidence="6">
    <location>
        <begin position="124"/>
        <end position="148"/>
    </location>
</feature>
<evidence type="ECO:0000256" key="1">
    <source>
        <dbReference type="ARBA" id="ARBA00004651"/>
    </source>
</evidence>
<gene>
    <name evidence="7" type="ORF">IQ26_03463</name>
</gene>
<evidence type="ECO:0000256" key="4">
    <source>
        <dbReference type="ARBA" id="ARBA00022989"/>
    </source>
</evidence>
<dbReference type="PANTHER" id="PTHR30250:SF11">
    <property type="entry name" value="O-ANTIGEN TRANSPORTER-RELATED"/>
    <property type="match status" value="1"/>
</dbReference>
<evidence type="ECO:0000256" key="3">
    <source>
        <dbReference type="ARBA" id="ARBA00022692"/>
    </source>
</evidence>
<reference evidence="7 8" key="1">
    <citation type="journal article" date="2015" name="Stand. Genomic Sci.">
        <title>Genomic Encyclopedia of Bacterial and Archaeal Type Strains, Phase III: the genomes of soil and plant-associated and newly described type strains.</title>
        <authorList>
            <person name="Whitman W.B."/>
            <person name="Woyke T."/>
            <person name="Klenk H.P."/>
            <person name="Zhou Y."/>
            <person name="Lilburn T.G."/>
            <person name="Beck B.J."/>
            <person name="De Vos P."/>
            <person name="Vandamme P."/>
            <person name="Eisen J.A."/>
            <person name="Garrity G."/>
            <person name="Hugenholtz P."/>
            <person name="Kyrpides N.C."/>
        </authorList>
    </citation>
    <scope>NUCLEOTIDE SEQUENCE [LARGE SCALE GENOMIC DNA]</scope>
    <source>
        <strain evidence="7 8">CGMCC 1.2546</strain>
    </source>
</reference>
<feature type="transmembrane region" description="Helical" evidence="6">
    <location>
        <begin position="380"/>
        <end position="399"/>
    </location>
</feature>
<evidence type="ECO:0000313" key="7">
    <source>
        <dbReference type="EMBL" id="TWI34805.1"/>
    </source>
</evidence>
<feature type="transmembrane region" description="Helical" evidence="6">
    <location>
        <begin position="293"/>
        <end position="320"/>
    </location>
</feature>
<dbReference type="PANTHER" id="PTHR30250">
    <property type="entry name" value="PST FAMILY PREDICTED COLANIC ACID TRANSPORTER"/>
    <property type="match status" value="1"/>
</dbReference>
<sequence>MPPGLQKRSSEETTCELYLSSPKGLSSRAVPPNMTGIDLQRLFRLGKEGGWIIIGQLATMAGALAMVRFLTEYLSPTQYGQLALGLTAVGLTNQVIIGGLAAGIGRFYPIAAEQKDLGNYISDVLRLLVFGSAAVVCFGIALILGVDILGYPEWIGLTASAAVFALLSGYNATLSSIQNAARQRSVVALHVALDAWLRIVLSLTVMRYFGVGSTPVVVGYSISVLLVMVSQFAFLKAGGFNAEVSERNEKEKWISRILAYSWPFSAWGSFIWIQQVSDRWSLGFFGSTADVGLYAVLFQLGYTPILMITGVTINFIGPILYVRSGDATSPVRNAIVNRIVFWLSVGMFTVSIGCFFLLLLCHEWIFGLLVAREYRSSSMLLPWVTLASGLFSVGQIISLKSYSEMKPKELLKLKIVTAILGSVLNVVGAYLAGVSGVVSALVAFSVAYLIWIVVLARSGAPS</sequence>
<dbReference type="GO" id="GO:0005886">
    <property type="term" value="C:plasma membrane"/>
    <property type="evidence" value="ECO:0007669"/>
    <property type="project" value="UniProtKB-SubCell"/>
</dbReference>
<evidence type="ECO:0000256" key="5">
    <source>
        <dbReference type="ARBA" id="ARBA00023136"/>
    </source>
</evidence>
<evidence type="ECO:0000256" key="2">
    <source>
        <dbReference type="ARBA" id="ARBA00022475"/>
    </source>
</evidence>
<evidence type="ECO:0000313" key="8">
    <source>
        <dbReference type="Proteomes" id="UP000317122"/>
    </source>
</evidence>
<keyword evidence="2" id="KW-1003">Cell membrane</keyword>
<comment type="subcellular location">
    <subcellularLocation>
        <location evidence="1">Cell membrane</location>
        <topology evidence="1">Multi-pass membrane protein</topology>
    </subcellularLocation>
</comment>
<feature type="transmembrane region" description="Helical" evidence="6">
    <location>
        <begin position="411"/>
        <end position="431"/>
    </location>
</feature>
<dbReference type="Proteomes" id="UP000317122">
    <property type="component" value="Unassembled WGS sequence"/>
</dbReference>
<dbReference type="InterPro" id="IPR050833">
    <property type="entry name" value="Poly_Biosynth_Transport"/>
</dbReference>
<feature type="transmembrane region" description="Helical" evidence="6">
    <location>
        <begin position="154"/>
        <end position="174"/>
    </location>
</feature>
<keyword evidence="5 6" id="KW-0472">Membrane</keyword>